<dbReference type="Gene3D" id="1.50.40.10">
    <property type="entry name" value="Mitochondrial carrier domain"/>
    <property type="match status" value="1"/>
</dbReference>
<feature type="transmembrane region" description="Helical" evidence="12">
    <location>
        <begin position="214"/>
        <end position="235"/>
    </location>
</feature>
<dbReference type="Pfam" id="PF00153">
    <property type="entry name" value="Mito_carr"/>
    <property type="match status" value="3"/>
</dbReference>
<feature type="transmembrane region" description="Helical" evidence="12">
    <location>
        <begin position="328"/>
        <end position="351"/>
    </location>
</feature>
<evidence type="ECO:0000256" key="7">
    <source>
        <dbReference type="ARBA" id="ARBA00022989"/>
    </source>
</evidence>
<evidence type="ECO:0000256" key="8">
    <source>
        <dbReference type="ARBA" id="ARBA00023128"/>
    </source>
</evidence>
<dbReference type="OrthoDB" id="270584at2759"/>
<keyword evidence="4 10" id="KW-0812">Transmembrane</keyword>
<evidence type="ECO:0000256" key="2">
    <source>
        <dbReference type="ARBA" id="ARBA00006375"/>
    </source>
</evidence>
<keyword evidence="9 10" id="KW-0472">Membrane</keyword>
<dbReference type="InterPro" id="IPR023395">
    <property type="entry name" value="MCP_dom_sf"/>
</dbReference>
<dbReference type="PROSITE" id="PS50920">
    <property type="entry name" value="SOLCAR"/>
    <property type="match status" value="3"/>
</dbReference>
<evidence type="ECO:0000256" key="11">
    <source>
        <dbReference type="RuleBase" id="RU000488"/>
    </source>
</evidence>
<feature type="repeat" description="Solcar" evidence="10">
    <location>
        <begin position="268"/>
        <end position="356"/>
    </location>
</feature>
<comment type="caution">
    <text evidence="13">The sequence shown here is derived from an EMBL/GenBank/DDBJ whole genome shotgun (WGS) entry which is preliminary data.</text>
</comment>
<keyword evidence="8" id="KW-0496">Mitochondrion</keyword>
<evidence type="ECO:0000256" key="6">
    <source>
        <dbReference type="ARBA" id="ARBA00022792"/>
    </source>
</evidence>
<keyword evidence="6" id="KW-0999">Mitochondrion inner membrane</keyword>
<protein>
    <submittedName>
        <fullName evidence="13">9209_t:CDS:1</fullName>
    </submittedName>
</protein>
<dbReference type="PRINTS" id="PR00928">
    <property type="entry name" value="GRAVESDC"/>
</dbReference>
<feature type="transmembrane region" description="Helical" evidence="12">
    <location>
        <begin position="148"/>
        <end position="168"/>
    </location>
</feature>
<organism evidence="13 14">
    <name type="scientific">Ambispora leptoticha</name>
    <dbReference type="NCBI Taxonomy" id="144679"/>
    <lineage>
        <taxon>Eukaryota</taxon>
        <taxon>Fungi</taxon>
        <taxon>Fungi incertae sedis</taxon>
        <taxon>Mucoromycota</taxon>
        <taxon>Glomeromycotina</taxon>
        <taxon>Glomeromycetes</taxon>
        <taxon>Archaeosporales</taxon>
        <taxon>Ambisporaceae</taxon>
        <taxon>Ambispora</taxon>
    </lineage>
</organism>
<dbReference type="Proteomes" id="UP000789508">
    <property type="component" value="Unassembled WGS sequence"/>
</dbReference>
<dbReference type="InterPro" id="IPR002067">
    <property type="entry name" value="MCP"/>
</dbReference>
<evidence type="ECO:0000256" key="10">
    <source>
        <dbReference type="PROSITE-ProRule" id="PRU00282"/>
    </source>
</evidence>
<accession>A0A9N9B3W1</accession>
<keyword evidence="14" id="KW-1185">Reference proteome</keyword>
<evidence type="ECO:0000256" key="1">
    <source>
        <dbReference type="ARBA" id="ARBA00004448"/>
    </source>
</evidence>
<evidence type="ECO:0000256" key="3">
    <source>
        <dbReference type="ARBA" id="ARBA00022448"/>
    </source>
</evidence>
<dbReference type="GO" id="GO:0055085">
    <property type="term" value="P:transmembrane transport"/>
    <property type="evidence" value="ECO:0007669"/>
    <property type="project" value="InterPro"/>
</dbReference>
<comment type="subcellular location">
    <subcellularLocation>
        <location evidence="1">Mitochondrion inner membrane</location>
        <topology evidence="1">Multi-pass membrane protein</topology>
    </subcellularLocation>
</comment>
<dbReference type="PANTHER" id="PTHR24089">
    <property type="entry name" value="SOLUTE CARRIER FAMILY 25"/>
    <property type="match status" value="1"/>
</dbReference>
<evidence type="ECO:0000313" key="13">
    <source>
        <dbReference type="EMBL" id="CAG8551581.1"/>
    </source>
</evidence>
<keyword evidence="3 11" id="KW-0813">Transport</keyword>
<comment type="similarity">
    <text evidence="2 11">Belongs to the mitochondrial carrier (TC 2.A.29) family.</text>
</comment>
<dbReference type="EMBL" id="CAJVPS010001829">
    <property type="protein sequence ID" value="CAG8551581.1"/>
    <property type="molecule type" value="Genomic_DNA"/>
</dbReference>
<gene>
    <name evidence="13" type="ORF">ALEPTO_LOCUS5901</name>
</gene>
<evidence type="ECO:0000256" key="12">
    <source>
        <dbReference type="SAM" id="Phobius"/>
    </source>
</evidence>
<dbReference type="InterPro" id="IPR018108">
    <property type="entry name" value="MCP_transmembrane"/>
</dbReference>
<evidence type="ECO:0000313" key="14">
    <source>
        <dbReference type="Proteomes" id="UP000789508"/>
    </source>
</evidence>
<reference evidence="13" key="1">
    <citation type="submission" date="2021-06" db="EMBL/GenBank/DDBJ databases">
        <authorList>
            <person name="Kallberg Y."/>
            <person name="Tangrot J."/>
            <person name="Rosling A."/>
        </authorList>
    </citation>
    <scope>NUCLEOTIDE SEQUENCE</scope>
    <source>
        <strain evidence="13">FL130A</strain>
    </source>
</reference>
<dbReference type="PRINTS" id="PR00926">
    <property type="entry name" value="MITOCARRIER"/>
</dbReference>
<proteinExistence type="inferred from homology"/>
<feature type="repeat" description="Solcar" evidence="10">
    <location>
        <begin position="43"/>
        <end position="134"/>
    </location>
</feature>
<sequence>MSSTTATATTTSTFAVMPQPNERDVTIELEPQVAKFHDKHSVNYIIRSGLAGGIAGCMAKSAVAPFDRVKILFQTNNPHYQAYAGTWTGVFVAGKRIYHASGPRGLFQGHSATLIRIFPYAAIKFVAYEQFRHLIMKTRQDETSARQFLAGSLAGITSVLFTYPLELIRVRLAYEDRKDIPVGIRSICQQIYHEPAGSRNTIIHLPIMNFYRGLIPTILGMVPYAGVSFLMHHWLSNLCRTTFADFTTSPSLAAGKLDSRGQERRAPLKTWAELVVGGLSGAIAQTASYPFEIIRRRMQVYGTLDPTKFASMLETTRNIWRTRGLPGFYIGLSIGYLKVTPMMAVSFTVYYRMKLLLNID</sequence>
<dbReference type="AlphaFoldDB" id="A0A9N9B3W1"/>
<dbReference type="SUPFAM" id="SSF103506">
    <property type="entry name" value="Mitochondrial carrier"/>
    <property type="match status" value="1"/>
</dbReference>
<evidence type="ECO:0000256" key="4">
    <source>
        <dbReference type="ARBA" id="ARBA00022692"/>
    </source>
</evidence>
<keyword evidence="7 12" id="KW-1133">Transmembrane helix</keyword>
<dbReference type="GO" id="GO:0005743">
    <property type="term" value="C:mitochondrial inner membrane"/>
    <property type="evidence" value="ECO:0007669"/>
    <property type="project" value="UniProtKB-SubCell"/>
</dbReference>
<name>A0A9N9B3W1_9GLOM</name>
<feature type="repeat" description="Solcar" evidence="10">
    <location>
        <begin position="142"/>
        <end position="238"/>
    </location>
</feature>
<evidence type="ECO:0000256" key="5">
    <source>
        <dbReference type="ARBA" id="ARBA00022737"/>
    </source>
</evidence>
<dbReference type="InterPro" id="IPR002167">
    <property type="entry name" value="GDC-like"/>
</dbReference>
<evidence type="ECO:0000256" key="9">
    <source>
        <dbReference type="ARBA" id="ARBA00023136"/>
    </source>
</evidence>
<keyword evidence="5" id="KW-0677">Repeat</keyword>